<proteinExistence type="predicted"/>
<dbReference type="EMBL" id="FOVW01000007">
    <property type="protein sequence ID" value="SFO51232.1"/>
    <property type="molecule type" value="Genomic_DNA"/>
</dbReference>
<reference evidence="2" key="1">
    <citation type="submission" date="2016-10" db="EMBL/GenBank/DDBJ databases">
        <authorList>
            <person name="Varghese N."/>
            <person name="Submissions S."/>
        </authorList>
    </citation>
    <scope>NUCLEOTIDE SEQUENCE [LARGE SCALE GENOMIC DNA]</scope>
    <source>
        <strain evidence="2">DSM 15282</strain>
    </source>
</reference>
<protein>
    <submittedName>
        <fullName evidence="1">Uncharacterized protein</fullName>
    </submittedName>
</protein>
<organism evidence="1 2">
    <name type="scientific">Algoriphagus ornithinivorans</name>
    <dbReference type="NCBI Taxonomy" id="226506"/>
    <lineage>
        <taxon>Bacteria</taxon>
        <taxon>Pseudomonadati</taxon>
        <taxon>Bacteroidota</taxon>
        <taxon>Cytophagia</taxon>
        <taxon>Cytophagales</taxon>
        <taxon>Cyclobacteriaceae</taxon>
        <taxon>Algoriphagus</taxon>
    </lineage>
</organism>
<dbReference type="RefSeq" id="WP_091654683.1">
    <property type="nucleotide sequence ID" value="NZ_FOVW01000007.1"/>
</dbReference>
<name>A0A1I5HSG4_9BACT</name>
<evidence type="ECO:0000313" key="2">
    <source>
        <dbReference type="Proteomes" id="UP000199564"/>
    </source>
</evidence>
<accession>A0A1I5HSG4</accession>
<dbReference type="Proteomes" id="UP000199564">
    <property type="component" value="Unassembled WGS sequence"/>
</dbReference>
<gene>
    <name evidence="1" type="ORF">SAMN04488519_107238</name>
</gene>
<dbReference type="STRING" id="226506.SAMN04488519_107238"/>
<evidence type="ECO:0000313" key="1">
    <source>
        <dbReference type="EMBL" id="SFO51232.1"/>
    </source>
</evidence>
<sequence length="343" mass="40875">MKKILLIIFFSLFLGPKVWAQQNQKEIELSLENLFYGNDNEILTKLYWLNQENIIGLRYENDIPKDLVLLNRARLIKDSLSINRLFIRDYNPKAKKFIAINSLIQTDKNEIVILHGYGSSKIKLINDKLELESKSLPNKKPDISDEYFRDYELVQLGDFTIGYKVNPSKWIKDADYWIFNWNNGTVSKYEDSKITDVSKNRFWDMKNDPEPYSTYTHFLYNIIQTKDGFLFNLPLKNRFVLYDSQKNIMQGYQFPELRKKSQAWFVFYDREWNRFFPVLDLGGKYEVYSLDLDKEKFTYLSTTNNQPLGIVGGKVYMRNFSLKENKSGYFFDHHLVDLYPRLE</sequence>
<dbReference type="AlphaFoldDB" id="A0A1I5HSG4"/>
<keyword evidence="2" id="KW-1185">Reference proteome</keyword>